<dbReference type="InterPro" id="IPR006016">
    <property type="entry name" value="UspA"/>
</dbReference>
<evidence type="ECO:0000313" key="5">
    <source>
        <dbReference type="Proteomes" id="UP000623795"/>
    </source>
</evidence>
<evidence type="ECO:0000256" key="1">
    <source>
        <dbReference type="ARBA" id="ARBA00008791"/>
    </source>
</evidence>
<reference evidence="4 5" key="1">
    <citation type="submission" date="2019-12" db="EMBL/GenBank/DDBJ databases">
        <title>Comparative genomics gives insights into the taxonomy of the Azoarcus-Aromatoleum group and reveals separate origins of nif in the plant-associated Azoarcus and non-plant-associated Aromatoleum sub-groups.</title>
        <authorList>
            <person name="Lafos M."/>
            <person name="Maluk M."/>
            <person name="Batista M."/>
            <person name="Junghare M."/>
            <person name="Carmona M."/>
            <person name="Faoro H."/>
            <person name="Cruz L.M."/>
            <person name="Battistoni F."/>
            <person name="De Souza E."/>
            <person name="Pedrosa F."/>
            <person name="Chen W.-M."/>
            <person name="Poole P.S."/>
            <person name="Dixon R.A."/>
            <person name="James E.K."/>
        </authorList>
    </citation>
    <scope>NUCLEOTIDE SEQUENCE [LARGE SCALE GENOMIC DNA]</scope>
    <source>
        <strain evidence="4 5">Td21</strain>
    </source>
</reference>
<dbReference type="EMBL" id="WTVN01000004">
    <property type="protein sequence ID" value="NMG43036.1"/>
    <property type="molecule type" value="Genomic_DNA"/>
</dbReference>
<feature type="domain" description="UspA" evidence="2">
    <location>
        <begin position="1"/>
        <end position="143"/>
    </location>
</feature>
<dbReference type="PANTHER" id="PTHR39966">
    <property type="entry name" value="BLL2471 PROTEIN-RELATED"/>
    <property type="match status" value="1"/>
</dbReference>
<proteinExistence type="inferred from homology"/>
<protein>
    <submittedName>
        <fullName evidence="4">Universal stress protein UspA</fullName>
    </submittedName>
</protein>
<gene>
    <name evidence="4" type="ORF">GPA22_04745</name>
</gene>
<dbReference type="Gene3D" id="1.20.120.520">
    <property type="entry name" value="nmb1532 protein domain like"/>
    <property type="match status" value="1"/>
</dbReference>
<dbReference type="Pfam" id="PF01814">
    <property type="entry name" value="Hemerythrin"/>
    <property type="match status" value="1"/>
</dbReference>
<keyword evidence="5" id="KW-1185">Reference proteome</keyword>
<dbReference type="InterPro" id="IPR012312">
    <property type="entry name" value="Hemerythrin-like"/>
</dbReference>
<dbReference type="PRINTS" id="PR01438">
    <property type="entry name" value="UNVRSLSTRESS"/>
</dbReference>
<comment type="caution">
    <text evidence="4">The sequence shown here is derived from an EMBL/GenBank/DDBJ whole genome shotgun (WGS) entry which is preliminary data.</text>
</comment>
<accession>A0ABX1PUB2</accession>
<dbReference type="PANTHER" id="PTHR39966:SF1">
    <property type="entry name" value="HEMERYTHRIN-LIKE DOMAIN-CONTAINING PROTEIN"/>
    <property type="match status" value="1"/>
</dbReference>
<dbReference type="RefSeq" id="WP_169254945.1">
    <property type="nucleotide sequence ID" value="NZ_WTVN01000004.1"/>
</dbReference>
<evidence type="ECO:0000313" key="4">
    <source>
        <dbReference type="EMBL" id="NMG43036.1"/>
    </source>
</evidence>
<dbReference type="InterPro" id="IPR006015">
    <property type="entry name" value="Universal_stress_UspA"/>
</dbReference>
<dbReference type="CDD" id="cd00293">
    <property type="entry name" value="USP-like"/>
    <property type="match status" value="1"/>
</dbReference>
<dbReference type="Proteomes" id="UP000623795">
    <property type="component" value="Unassembled WGS sequence"/>
</dbReference>
<organism evidence="4 5">
    <name type="scientific">Aromatoleum toluvorans</name>
    <dbReference type="NCBI Taxonomy" id="92002"/>
    <lineage>
        <taxon>Bacteria</taxon>
        <taxon>Pseudomonadati</taxon>
        <taxon>Pseudomonadota</taxon>
        <taxon>Betaproteobacteria</taxon>
        <taxon>Rhodocyclales</taxon>
        <taxon>Rhodocyclaceae</taxon>
        <taxon>Aromatoleum</taxon>
    </lineage>
</organism>
<name>A0ABX1PUB2_9RHOO</name>
<sequence>MYRHLLVPLDGSELATNLVTQAVDFARSLGARVTFFTARDDLGGTDEGALLRTLAPQDFAEQAAGDAGAILAKARAAAGQHDLPCDTVVRTGRRPWELILQVAEERGCDLIFMASHGLRGLRTLVPGSQTQKVLAHARLPVLVASVERNAADDAATAAIGIIRDEHRSIASVLAGLRDVMRQASERDETPDLDFIAGLLHYLKAFPEVLHHPKEDQFLFAKLAARTHEADDVLAALRREHEEGAAQIAAVEAAVERCRQQAEHVGELAQLIDAFVEAQWRHLNTEEEQILPAARKHLSDEDWRAIEHAFRINGDFRVGGEYDESLRKLFVKLMNMIASSDN</sequence>
<feature type="domain" description="Hemerythrin-like" evidence="3">
    <location>
        <begin position="159"/>
        <end position="293"/>
    </location>
</feature>
<evidence type="ECO:0000259" key="3">
    <source>
        <dbReference type="Pfam" id="PF01814"/>
    </source>
</evidence>
<comment type="similarity">
    <text evidence="1">Belongs to the universal stress protein A family.</text>
</comment>
<dbReference type="SUPFAM" id="SSF52402">
    <property type="entry name" value="Adenine nucleotide alpha hydrolases-like"/>
    <property type="match status" value="1"/>
</dbReference>
<evidence type="ECO:0000259" key="2">
    <source>
        <dbReference type="Pfam" id="PF00582"/>
    </source>
</evidence>
<dbReference type="InterPro" id="IPR014729">
    <property type="entry name" value="Rossmann-like_a/b/a_fold"/>
</dbReference>
<dbReference type="Gene3D" id="3.40.50.620">
    <property type="entry name" value="HUPs"/>
    <property type="match status" value="1"/>
</dbReference>
<dbReference type="CDD" id="cd12108">
    <property type="entry name" value="Hr-like"/>
    <property type="match status" value="1"/>
</dbReference>
<dbReference type="Pfam" id="PF00582">
    <property type="entry name" value="Usp"/>
    <property type="match status" value="1"/>
</dbReference>